<organism evidence="1 2">
    <name type="scientific">Strigamia maritima</name>
    <name type="common">European centipede</name>
    <name type="synonym">Geophilus maritimus</name>
    <dbReference type="NCBI Taxonomy" id="126957"/>
    <lineage>
        <taxon>Eukaryota</taxon>
        <taxon>Metazoa</taxon>
        <taxon>Ecdysozoa</taxon>
        <taxon>Arthropoda</taxon>
        <taxon>Myriapoda</taxon>
        <taxon>Chilopoda</taxon>
        <taxon>Pleurostigmophora</taxon>
        <taxon>Geophilomorpha</taxon>
        <taxon>Linotaeniidae</taxon>
        <taxon>Strigamia</taxon>
    </lineage>
</organism>
<name>T1J550_STRMM</name>
<dbReference type="Proteomes" id="UP000014500">
    <property type="component" value="Unassembled WGS sequence"/>
</dbReference>
<evidence type="ECO:0000313" key="2">
    <source>
        <dbReference type="Proteomes" id="UP000014500"/>
    </source>
</evidence>
<sequence length="70" mass="8435">MKRRHTLLTVPSSMLIYRLHIRRCGILTASERNTERAQMRGWERHGRSMLPEENFILAHHHCTYMYAHMT</sequence>
<dbReference type="EnsemblMetazoa" id="SMAR008748-RA">
    <property type="protein sequence ID" value="SMAR008748-PA"/>
    <property type="gene ID" value="SMAR008748"/>
</dbReference>
<protein>
    <submittedName>
        <fullName evidence="1">Uncharacterized protein</fullName>
    </submittedName>
</protein>
<accession>T1J550</accession>
<keyword evidence="2" id="KW-1185">Reference proteome</keyword>
<reference evidence="1" key="2">
    <citation type="submission" date="2015-02" db="UniProtKB">
        <authorList>
            <consortium name="EnsemblMetazoa"/>
        </authorList>
    </citation>
    <scope>IDENTIFICATION</scope>
</reference>
<reference evidence="2" key="1">
    <citation type="submission" date="2011-05" db="EMBL/GenBank/DDBJ databases">
        <authorList>
            <person name="Richards S.R."/>
            <person name="Qu J."/>
            <person name="Jiang H."/>
            <person name="Jhangiani S.N."/>
            <person name="Agravi P."/>
            <person name="Goodspeed R."/>
            <person name="Gross S."/>
            <person name="Mandapat C."/>
            <person name="Jackson L."/>
            <person name="Mathew T."/>
            <person name="Pu L."/>
            <person name="Thornton R."/>
            <person name="Saada N."/>
            <person name="Wilczek-Boney K.B."/>
            <person name="Lee S."/>
            <person name="Kovar C."/>
            <person name="Wu Y."/>
            <person name="Scherer S.E."/>
            <person name="Worley K.C."/>
            <person name="Muzny D.M."/>
            <person name="Gibbs R."/>
        </authorList>
    </citation>
    <scope>NUCLEOTIDE SEQUENCE</scope>
    <source>
        <strain evidence="2">Brora</strain>
    </source>
</reference>
<proteinExistence type="predicted"/>
<dbReference type="HOGENOM" id="CLU_2761013_0_0_1"/>
<dbReference type="EMBL" id="JH431850">
    <property type="status" value="NOT_ANNOTATED_CDS"/>
    <property type="molecule type" value="Genomic_DNA"/>
</dbReference>
<dbReference type="AlphaFoldDB" id="T1J550"/>
<evidence type="ECO:0000313" key="1">
    <source>
        <dbReference type="EnsemblMetazoa" id="SMAR008748-PA"/>
    </source>
</evidence>